<evidence type="ECO:0000313" key="2">
    <source>
        <dbReference type="Proteomes" id="UP000253083"/>
    </source>
</evidence>
<dbReference type="InParanoid" id="A0A395JK15"/>
<dbReference type="Proteomes" id="UP000253083">
    <property type="component" value="Unassembled WGS sequence"/>
</dbReference>
<keyword evidence="2" id="KW-1185">Reference proteome</keyword>
<comment type="caution">
    <text evidence="1">The sequence shown here is derived from an EMBL/GenBank/DDBJ whole genome shotgun (WGS) entry which is preliminary data.</text>
</comment>
<dbReference type="RefSeq" id="WP_113955005.1">
    <property type="nucleotide sequence ID" value="NZ_QNRT01000004.1"/>
</dbReference>
<proteinExistence type="predicted"/>
<reference evidence="1 2" key="1">
    <citation type="submission" date="2018-06" db="EMBL/GenBank/DDBJ databases">
        <title>Genomic Encyclopedia of Type Strains, Phase IV (KMG-IV): sequencing the most valuable type-strain genomes for metagenomic binning, comparative biology and taxonomic classification.</title>
        <authorList>
            <person name="Goeker M."/>
        </authorList>
    </citation>
    <scope>NUCLEOTIDE SEQUENCE [LARGE SCALE GENOMIC DNA]</scope>
    <source>
        <strain evidence="1 2">DSM 24032</strain>
    </source>
</reference>
<evidence type="ECO:0000313" key="1">
    <source>
        <dbReference type="EMBL" id="RBP49138.1"/>
    </source>
</evidence>
<protein>
    <submittedName>
        <fullName evidence="1">Uncharacterized protein</fullName>
    </submittedName>
</protein>
<sequence>MNIKAAFLAEIKKHTWSVCTIEKGRSYQVGDNFSVVGDEGTISKVVVVSNGGKDEQVMLPIKGSLEVEATDNSELTFGFKYKSDKGAVKQFFMRFHFFCNDPAVFRFSSNPFTKGECECNCNCCCCGGVKTQYVLYSTYDDGDRGTGGPHAH</sequence>
<name>A0A395JK15_9GAMM</name>
<organism evidence="1 2">
    <name type="scientific">Arenicella xantha</name>
    <dbReference type="NCBI Taxonomy" id="644221"/>
    <lineage>
        <taxon>Bacteria</taxon>
        <taxon>Pseudomonadati</taxon>
        <taxon>Pseudomonadota</taxon>
        <taxon>Gammaproteobacteria</taxon>
        <taxon>Arenicellales</taxon>
        <taxon>Arenicellaceae</taxon>
        <taxon>Arenicella</taxon>
    </lineage>
</organism>
<dbReference type="AlphaFoldDB" id="A0A395JK15"/>
<accession>A0A395JK15</accession>
<dbReference type="EMBL" id="QNRT01000004">
    <property type="protein sequence ID" value="RBP49138.1"/>
    <property type="molecule type" value="Genomic_DNA"/>
</dbReference>
<gene>
    <name evidence="1" type="ORF">DFR28_10464</name>
</gene>